<sequence length="56" mass="6474">MVFFSGSLERVDIAFKKIARKIIIVDSYIIIYLGKVIQQLDFLCKMANVDVHVRNT</sequence>
<dbReference type="AlphaFoldDB" id="A0A0F9C481"/>
<accession>A0A0F9C481</accession>
<name>A0A0F9C481_9ZZZZ</name>
<dbReference type="EMBL" id="LAZR01037864">
    <property type="protein sequence ID" value="KKL21072.1"/>
    <property type="molecule type" value="Genomic_DNA"/>
</dbReference>
<evidence type="ECO:0000313" key="1">
    <source>
        <dbReference type="EMBL" id="KKL21072.1"/>
    </source>
</evidence>
<feature type="non-terminal residue" evidence="1">
    <location>
        <position position="56"/>
    </location>
</feature>
<protein>
    <submittedName>
        <fullName evidence="1">Uncharacterized protein</fullName>
    </submittedName>
</protein>
<gene>
    <name evidence="1" type="ORF">LCGC14_2449100</name>
</gene>
<proteinExistence type="predicted"/>
<organism evidence="1">
    <name type="scientific">marine sediment metagenome</name>
    <dbReference type="NCBI Taxonomy" id="412755"/>
    <lineage>
        <taxon>unclassified sequences</taxon>
        <taxon>metagenomes</taxon>
        <taxon>ecological metagenomes</taxon>
    </lineage>
</organism>
<comment type="caution">
    <text evidence="1">The sequence shown here is derived from an EMBL/GenBank/DDBJ whole genome shotgun (WGS) entry which is preliminary data.</text>
</comment>
<reference evidence="1" key="1">
    <citation type="journal article" date="2015" name="Nature">
        <title>Complex archaea that bridge the gap between prokaryotes and eukaryotes.</title>
        <authorList>
            <person name="Spang A."/>
            <person name="Saw J.H."/>
            <person name="Jorgensen S.L."/>
            <person name="Zaremba-Niedzwiedzka K."/>
            <person name="Martijn J."/>
            <person name="Lind A.E."/>
            <person name="van Eijk R."/>
            <person name="Schleper C."/>
            <person name="Guy L."/>
            <person name="Ettema T.J."/>
        </authorList>
    </citation>
    <scope>NUCLEOTIDE SEQUENCE</scope>
</reference>